<organism evidence="2 3">
    <name type="scientific">Vitis vinifera</name>
    <name type="common">Grape</name>
    <dbReference type="NCBI Taxonomy" id="29760"/>
    <lineage>
        <taxon>Eukaryota</taxon>
        <taxon>Viridiplantae</taxon>
        <taxon>Streptophyta</taxon>
        <taxon>Embryophyta</taxon>
        <taxon>Tracheophyta</taxon>
        <taxon>Spermatophyta</taxon>
        <taxon>Magnoliopsida</taxon>
        <taxon>eudicotyledons</taxon>
        <taxon>Gunneridae</taxon>
        <taxon>Pentapetalae</taxon>
        <taxon>rosids</taxon>
        <taxon>Vitales</taxon>
        <taxon>Vitaceae</taxon>
        <taxon>Viteae</taxon>
        <taxon>Vitis</taxon>
    </lineage>
</organism>
<protein>
    <recommendedName>
        <fullName evidence="4">Retrotransposon gag domain-containing protein</fullName>
    </recommendedName>
</protein>
<accession>A0A438CS53</accession>
<evidence type="ECO:0000313" key="2">
    <source>
        <dbReference type="EMBL" id="RVW26034.1"/>
    </source>
</evidence>
<dbReference type="AlphaFoldDB" id="A0A438CS53"/>
<proteinExistence type="predicted"/>
<evidence type="ECO:0000313" key="3">
    <source>
        <dbReference type="Proteomes" id="UP000288805"/>
    </source>
</evidence>
<name>A0A438CS53_VITVI</name>
<dbReference type="Proteomes" id="UP000288805">
    <property type="component" value="Unassembled WGS sequence"/>
</dbReference>
<gene>
    <name evidence="2" type="ORF">CK203_094396</name>
</gene>
<evidence type="ECO:0008006" key="4">
    <source>
        <dbReference type="Google" id="ProtNLM"/>
    </source>
</evidence>
<evidence type="ECO:0000256" key="1">
    <source>
        <dbReference type="SAM" id="MobiDB-lite"/>
    </source>
</evidence>
<comment type="caution">
    <text evidence="2">The sequence shown here is derived from an EMBL/GenBank/DDBJ whole genome shotgun (WGS) entry which is preliminary data.</text>
</comment>
<reference evidence="2 3" key="1">
    <citation type="journal article" date="2018" name="PLoS Genet.">
        <title>Population sequencing reveals clonal diversity and ancestral inbreeding in the grapevine cultivar Chardonnay.</title>
        <authorList>
            <person name="Roach M.J."/>
            <person name="Johnson D.L."/>
            <person name="Bohlmann J."/>
            <person name="van Vuuren H.J."/>
            <person name="Jones S.J."/>
            <person name="Pretorius I.S."/>
            <person name="Schmidt S.A."/>
            <person name="Borneman A.R."/>
        </authorList>
    </citation>
    <scope>NUCLEOTIDE SEQUENCE [LARGE SCALE GENOMIC DNA]</scope>
    <source>
        <strain evidence="3">cv. Chardonnay</strain>
        <tissue evidence="2">Leaf</tissue>
    </source>
</reference>
<feature type="region of interest" description="Disordered" evidence="1">
    <location>
        <begin position="150"/>
        <end position="174"/>
    </location>
</feature>
<sequence length="174" mass="19895">MSSTKKVWDVVLQTYSKKGDVAQIYELKTIIHNTKQKDLSVIAYYNRLKVLWQELDLYQHIEMKSAADATRLVRGQILGKYLLLSLCEVYPYVYGEESRRAVMMGQAPQENSALNTVDFKKGDKMRLDGVIIAISQDTLERLVGNCMERHNQGPRKATMVTSNSKTAKDFSVRQ</sequence>
<dbReference type="EMBL" id="QGNW01002045">
    <property type="protein sequence ID" value="RVW26034.1"/>
    <property type="molecule type" value="Genomic_DNA"/>
</dbReference>